<evidence type="ECO:0000256" key="2">
    <source>
        <dbReference type="ARBA" id="ARBA00010790"/>
    </source>
</evidence>
<dbReference type="Gene3D" id="3.50.50.60">
    <property type="entry name" value="FAD/NAD(P)-binding domain"/>
    <property type="match status" value="1"/>
</dbReference>
<dbReference type="Pfam" id="PF05199">
    <property type="entry name" value="GMC_oxred_C"/>
    <property type="match status" value="1"/>
</dbReference>
<feature type="domain" description="Glucose-methanol-choline oxidoreductase C-terminal" evidence="6">
    <location>
        <begin position="466"/>
        <end position="524"/>
    </location>
</feature>
<gene>
    <name evidence="7" type="ORF">UFOPK1826_00371</name>
</gene>
<evidence type="ECO:0000256" key="3">
    <source>
        <dbReference type="ARBA" id="ARBA00022630"/>
    </source>
</evidence>
<comment type="similarity">
    <text evidence="2">Belongs to the GMC oxidoreductase family.</text>
</comment>
<dbReference type="GO" id="GO:0016614">
    <property type="term" value="F:oxidoreductase activity, acting on CH-OH group of donors"/>
    <property type="evidence" value="ECO:0007669"/>
    <property type="project" value="InterPro"/>
</dbReference>
<reference evidence="7" key="1">
    <citation type="submission" date="2020-05" db="EMBL/GenBank/DDBJ databases">
        <authorList>
            <person name="Chiriac C."/>
            <person name="Salcher M."/>
            <person name="Ghai R."/>
            <person name="Kavagutti S V."/>
        </authorList>
    </citation>
    <scope>NUCLEOTIDE SEQUENCE</scope>
</reference>
<protein>
    <submittedName>
        <fullName evidence="7">Unannotated protein</fullName>
    </submittedName>
</protein>
<evidence type="ECO:0000256" key="5">
    <source>
        <dbReference type="ARBA" id="ARBA00023002"/>
    </source>
</evidence>
<name>A0A6J6G5M1_9ZZZZ</name>
<comment type="cofactor">
    <cofactor evidence="1">
        <name>FAD</name>
        <dbReference type="ChEBI" id="CHEBI:57692"/>
    </cofactor>
</comment>
<dbReference type="PANTHER" id="PTHR42784:SF1">
    <property type="entry name" value="PYRANOSE 2-OXIDASE"/>
    <property type="match status" value="1"/>
</dbReference>
<keyword evidence="4" id="KW-0274">FAD</keyword>
<evidence type="ECO:0000259" key="6">
    <source>
        <dbReference type="Pfam" id="PF05199"/>
    </source>
</evidence>
<organism evidence="7">
    <name type="scientific">freshwater metagenome</name>
    <dbReference type="NCBI Taxonomy" id="449393"/>
    <lineage>
        <taxon>unclassified sequences</taxon>
        <taxon>metagenomes</taxon>
        <taxon>ecological metagenomes</taxon>
    </lineage>
</organism>
<dbReference type="InterPro" id="IPR036188">
    <property type="entry name" value="FAD/NAD-bd_sf"/>
</dbReference>
<sequence>MKVVVVGSGLSAVGALKAIVKTGIKPTVIDVGRQLDPERQKIKLRMSMIQPMNWSDDNVKSLASNFTADSKLALPKKLVLGSDYFYSSDNSEAVKSGSFSRSSPSYSLALGGFSAGWGATFLPPAESDITDWPVSRDEILKHMRECVQNISISEPVDELSKFFPSLKNNSSEVLKLSPGQSKLLRTLRGAARSSLGSPEVFGQARLMTQSKNIGDLKGCNYCGHCSAGCVYDAIYKAELEVNQMRFEQQIEYLGGWKVRTIVESGSAVIVSVVNEHSGEEKNIEADRLFLAAGAVNTTRIMLQSQNMSGFEATIKQTGGFLQPFVSAVHYPVAWPNQNTQSNVFLEFKERKLSDRWVHVQVSQPNELAMSKLGLHHSTINSVRGKLAKFVSGNLLVAIVNTHSDHGSKYVVRIGDDFVNGVAQLESKQILHPNQKSVVSVLNSRLKKIFRRKGAVALGFARQESFASVGYHFGSSFPMSANPKLPTDTDNLGRPFGWKHVHIVDTSVLPSIPGTSIGLLAMANAHRIASEALENY</sequence>
<keyword evidence="5" id="KW-0560">Oxidoreductase</keyword>
<keyword evidence="3" id="KW-0285">Flavoprotein</keyword>
<proteinExistence type="inferred from homology"/>
<dbReference type="SUPFAM" id="SSF51905">
    <property type="entry name" value="FAD/NAD(P)-binding domain"/>
    <property type="match status" value="1"/>
</dbReference>
<dbReference type="InterPro" id="IPR051473">
    <property type="entry name" value="P2Ox-like"/>
</dbReference>
<evidence type="ECO:0000313" key="7">
    <source>
        <dbReference type="EMBL" id="CAB4596491.1"/>
    </source>
</evidence>
<evidence type="ECO:0000256" key="4">
    <source>
        <dbReference type="ARBA" id="ARBA00022827"/>
    </source>
</evidence>
<dbReference type="PANTHER" id="PTHR42784">
    <property type="entry name" value="PYRANOSE 2-OXIDASE"/>
    <property type="match status" value="1"/>
</dbReference>
<accession>A0A6J6G5M1</accession>
<dbReference type="InterPro" id="IPR007867">
    <property type="entry name" value="GMC_OxRtase_C"/>
</dbReference>
<evidence type="ECO:0000256" key="1">
    <source>
        <dbReference type="ARBA" id="ARBA00001974"/>
    </source>
</evidence>
<dbReference type="EMBL" id="CAEZUN010000031">
    <property type="protein sequence ID" value="CAB4596491.1"/>
    <property type="molecule type" value="Genomic_DNA"/>
</dbReference>
<dbReference type="AlphaFoldDB" id="A0A6J6G5M1"/>